<dbReference type="GO" id="GO:0008270">
    <property type="term" value="F:zinc ion binding"/>
    <property type="evidence" value="ECO:0007669"/>
    <property type="project" value="InterPro"/>
</dbReference>
<keyword evidence="4" id="KW-1185">Reference proteome</keyword>
<comment type="caution">
    <text evidence="3">The sequence shown here is derived from an EMBL/GenBank/DDBJ whole genome shotgun (WGS) entry which is preliminary data.</text>
</comment>
<organism evidence="3 4">
    <name type="scientific">Phaeodactylibacter xiamenensis</name>
    <dbReference type="NCBI Taxonomy" id="1524460"/>
    <lineage>
        <taxon>Bacteria</taxon>
        <taxon>Pseudomonadati</taxon>
        <taxon>Bacteroidota</taxon>
        <taxon>Saprospiria</taxon>
        <taxon>Saprospirales</taxon>
        <taxon>Haliscomenobacteraceae</taxon>
        <taxon>Phaeodactylibacter</taxon>
    </lineage>
</organism>
<evidence type="ECO:0000313" key="3">
    <source>
        <dbReference type="EMBL" id="KGE86509.1"/>
    </source>
</evidence>
<dbReference type="GO" id="GO:0006508">
    <property type="term" value="P:proteolysis"/>
    <property type="evidence" value="ECO:0007669"/>
    <property type="project" value="InterPro"/>
</dbReference>
<dbReference type="AlphaFoldDB" id="A0A098S2C1"/>
<accession>A0A098S2C1</accession>
<dbReference type="Gene3D" id="3.40.630.10">
    <property type="entry name" value="Zn peptidases"/>
    <property type="match status" value="1"/>
</dbReference>
<dbReference type="PROSITE" id="PS52035">
    <property type="entry name" value="PEPTIDASE_M14"/>
    <property type="match status" value="1"/>
</dbReference>
<protein>
    <recommendedName>
        <fullName evidence="2">Peptidase M14 domain-containing protein</fullName>
    </recommendedName>
</protein>
<dbReference type="GO" id="GO:0004181">
    <property type="term" value="F:metallocarboxypeptidase activity"/>
    <property type="evidence" value="ECO:0007669"/>
    <property type="project" value="InterPro"/>
</dbReference>
<gene>
    <name evidence="3" type="ORF">IX84_20990</name>
</gene>
<dbReference type="Proteomes" id="UP000029736">
    <property type="component" value="Unassembled WGS sequence"/>
</dbReference>
<dbReference type="STRING" id="1524460.IX84_20990"/>
<dbReference type="EMBL" id="JPOS01000078">
    <property type="protein sequence ID" value="KGE86509.1"/>
    <property type="molecule type" value="Genomic_DNA"/>
</dbReference>
<proteinExistence type="inferred from homology"/>
<feature type="active site" description="Proton donor/acceptor" evidence="1">
    <location>
        <position position="235"/>
    </location>
</feature>
<evidence type="ECO:0000256" key="1">
    <source>
        <dbReference type="PROSITE-ProRule" id="PRU01379"/>
    </source>
</evidence>
<name>A0A098S2C1_9BACT</name>
<sequence>MTRPNAPPLAAQLHEAFEQYREPTIQDLRFKHADIEPLINDLPDDFEVEKLGSSLEDRAIYEVRIGNGPVPVLLWSQMHGDEPTATMAIMDIFNFFKASGDRFDSLRNRITSELTLHFIPMLNPDGAERYQRRNVLDIDLNRDALRLQSPESNILKAARDRTRAVWGFNLHDKNRYYAAGDSPKTASVSFLAPAFNTEKDINEGRANAMQLIVLMNEVLQQYIPGMTGRYDDTFEPRAFGDNMQKWGTNTILIESGGLKEDREKQYLRQLHFTILLTAFQAIADGSFESWPLAAYEDIPYNDSGAFYDFILRNATRMYEDQPFVTDLAWRHREIDVDDARAYYLRGSISDLGDLSTYHGYEELDATGYTIVPGKLYPQALPDVGTLRQKDIRGLLSQGYTDFAVTNRPPAQASARWPVALIAPGKQPNNALYQYSNPSFLLEKNGQYHYAIVNGFAYDLREDLPAFKLP</sequence>
<dbReference type="InterPro" id="IPR000834">
    <property type="entry name" value="Peptidase_M14"/>
</dbReference>
<comment type="similarity">
    <text evidence="1">Belongs to the peptidase M14 family.</text>
</comment>
<dbReference type="SUPFAM" id="SSF53187">
    <property type="entry name" value="Zn-dependent exopeptidases"/>
    <property type="match status" value="1"/>
</dbReference>
<evidence type="ECO:0000313" key="4">
    <source>
        <dbReference type="Proteomes" id="UP000029736"/>
    </source>
</evidence>
<feature type="domain" description="Peptidase M14" evidence="2">
    <location>
        <begin position="24"/>
        <end position="270"/>
    </location>
</feature>
<evidence type="ECO:0000259" key="2">
    <source>
        <dbReference type="PROSITE" id="PS52035"/>
    </source>
</evidence>
<dbReference type="Pfam" id="PF00246">
    <property type="entry name" value="Peptidase_M14"/>
    <property type="match status" value="1"/>
</dbReference>
<reference evidence="3 4" key="1">
    <citation type="journal article" date="2014" name="Int. J. Syst. Evol. Microbiol.">
        <title>Phaeodactylibacter xiamenensis gen. nov., sp. nov., a member of the family Saprospiraceae isolated from the marine alga Phaeodactylum tricornutum.</title>
        <authorList>
            <person name="Chen Z.Jr."/>
            <person name="Lei X."/>
            <person name="Lai Q."/>
            <person name="Li Y."/>
            <person name="Zhang B."/>
            <person name="Zhang J."/>
            <person name="Zhang H."/>
            <person name="Yang L."/>
            <person name="Zheng W."/>
            <person name="Tian Y."/>
            <person name="Yu Z."/>
            <person name="Xu H.Jr."/>
            <person name="Zheng T."/>
        </authorList>
    </citation>
    <scope>NUCLEOTIDE SEQUENCE [LARGE SCALE GENOMIC DNA]</scope>
    <source>
        <strain evidence="3 4">KD52</strain>
    </source>
</reference>